<dbReference type="PANTHER" id="PTHR42939:SF1">
    <property type="entry name" value="ABC TRANSPORTER ATP-BINDING PROTEIN ALBC-RELATED"/>
    <property type="match status" value="1"/>
</dbReference>
<dbReference type="AlphaFoldDB" id="A0A9D1PSW9"/>
<dbReference type="InterPro" id="IPR003593">
    <property type="entry name" value="AAA+_ATPase"/>
</dbReference>
<dbReference type="InterPro" id="IPR051782">
    <property type="entry name" value="ABC_Transporter_VariousFunc"/>
</dbReference>
<comment type="caution">
    <text evidence="5">The sequence shown here is derived from an EMBL/GenBank/DDBJ whole genome shotgun (WGS) entry which is preliminary data.</text>
</comment>
<gene>
    <name evidence="5" type="ORF">IAB12_01790</name>
</gene>
<evidence type="ECO:0000313" key="6">
    <source>
        <dbReference type="Proteomes" id="UP000823936"/>
    </source>
</evidence>
<dbReference type="Pfam" id="PF00005">
    <property type="entry name" value="ABC_tran"/>
    <property type="match status" value="1"/>
</dbReference>
<organism evidence="5 6">
    <name type="scientific">Candidatus Ornithospirochaeta avicola</name>
    <dbReference type="NCBI Taxonomy" id="2840896"/>
    <lineage>
        <taxon>Bacteria</taxon>
        <taxon>Pseudomonadati</taxon>
        <taxon>Spirochaetota</taxon>
        <taxon>Spirochaetia</taxon>
        <taxon>Spirochaetales</taxon>
        <taxon>Spirochaetaceae</taxon>
        <taxon>Spirochaetaceae incertae sedis</taxon>
        <taxon>Candidatus Ornithospirochaeta</taxon>
    </lineage>
</organism>
<dbReference type="GO" id="GO:0005524">
    <property type="term" value="F:ATP binding"/>
    <property type="evidence" value="ECO:0007669"/>
    <property type="project" value="UniProtKB-KW"/>
</dbReference>
<reference evidence="5" key="2">
    <citation type="submission" date="2021-04" db="EMBL/GenBank/DDBJ databases">
        <authorList>
            <person name="Gilroy R."/>
        </authorList>
    </citation>
    <scope>NUCLEOTIDE SEQUENCE</scope>
    <source>
        <strain evidence="5">Gambia11-129</strain>
    </source>
</reference>
<dbReference type="PROSITE" id="PS50893">
    <property type="entry name" value="ABC_TRANSPORTER_2"/>
    <property type="match status" value="1"/>
</dbReference>
<evidence type="ECO:0000256" key="1">
    <source>
        <dbReference type="ARBA" id="ARBA00022448"/>
    </source>
</evidence>
<evidence type="ECO:0000256" key="3">
    <source>
        <dbReference type="ARBA" id="ARBA00022840"/>
    </source>
</evidence>
<keyword evidence="3 5" id="KW-0067">ATP-binding</keyword>
<evidence type="ECO:0000313" key="5">
    <source>
        <dbReference type="EMBL" id="HIV98495.1"/>
    </source>
</evidence>
<reference evidence="5" key="1">
    <citation type="journal article" date="2021" name="PeerJ">
        <title>Extensive microbial diversity within the chicken gut microbiome revealed by metagenomics and culture.</title>
        <authorList>
            <person name="Gilroy R."/>
            <person name="Ravi A."/>
            <person name="Getino M."/>
            <person name="Pursley I."/>
            <person name="Horton D.L."/>
            <person name="Alikhan N.F."/>
            <person name="Baker D."/>
            <person name="Gharbi K."/>
            <person name="Hall N."/>
            <person name="Watson M."/>
            <person name="Adriaenssens E.M."/>
            <person name="Foster-Nyarko E."/>
            <person name="Jarju S."/>
            <person name="Secka A."/>
            <person name="Antonio M."/>
            <person name="Oren A."/>
            <person name="Chaudhuri R.R."/>
            <person name="La Ragione R."/>
            <person name="Hildebrand F."/>
            <person name="Pallen M.J."/>
        </authorList>
    </citation>
    <scope>NUCLEOTIDE SEQUENCE</scope>
    <source>
        <strain evidence="5">Gambia11-129</strain>
    </source>
</reference>
<dbReference type="InterPro" id="IPR027417">
    <property type="entry name" value="P-loop_NTPase"/>
</dbReference>
<accession>A0A9D1PSW9</accession>
<proteinExistence type="predicted"/>
<dbReference type="CDD" id="cd03230">
    <property type="entry name" value="ABC_DR_subfamily_A"/>
    <property type="match status" value="1"/>
</dbReference>
<evidence type="ECO:0000259" key="4">
    <source>
        <dbReference type="PROSITE" id="PS50893"/>
    </source>
</evidence>
<name>A0A9D1PSW9_9SPIO</name>
<keyword evidence="1" id="KW-0813">Transport</keyword>
<dbReference type="GO" id="GO:0016887">
    <property type="term" value="F:ATP hydrolysis activity"/>
    <property type="evidence" value="ECO:0007669"/>
    <property type="project" value="InterPro"/>
</dbReference>
<evidence type="ECO:0000256" key="2">
    <source>
        <dbReference type="ARBA" id="ARBA00022741"/>
    </source>
</evidence>
<feature type="domain" description="ABC transporter" evidence="4">
    <location>
        <begin position="2"/>
        <end position="220"/>
    </location>
</feature>
<sequence>MIEVKNVSKNYGDIKALDNVSLEIEKGHIYGFFGRNGAGKSTLMRAIADYIPLSEGSITATESDNISRLVSLSNEDNLFLSSLRVKKILEYLSDIGRCDADEEASLLSLFNLNVKKKWEKLSQGERMLLKNIITLSSDAEYLLFDEPVANLDPVNRDLFYHEVMRKLEEGKAVFISTHLIKDIENVADRIIFINSGRIILNESAEKLSTACRTYSKPDSTFIKHGFRLNKPYWLIFSEERDQDQEHVDLENLFIEITKEDPNENYKI</sequence>
<dbReference type="Gene3D" id="3.40.50.300">
    <property type="entry name" value="P-loop containing nucleotide triphosphate hydrolases"/>
    <property type="match status" value="1"/>
</dbReference>
<dbReference type="EMBL" id="DXHU01000006">
    <property type="protein sequence ID" value="HIV98495.1"/>
    <property type="molecule type" value="Genomic_DNA"/>
</dbReference>
<keyword evidence="2" id="KW-0547">Nucleotide-binding</keyword>
<dbReference type="Proteomes" id="UP000823936">
    <property type="component" value="Unassembled WGS sequence"/>
</dbReference>
<protein>
    <submittedName>
        <fullName evidence="5">ATP-binding cassette domain-containing protein</fullName>
    </submittedName>
</protein>
<dbReference type="SMART" id="SM00382">
    <property type="entry name" value="AAA"/>
    <property type="match status" value="1"/>
</dbReference>
<dbReference type="SUPFAM" id="SSF52540">
    <property type="entry name" value="P-loop containing nucleoside triphosphate hydrolases"/>
    <property type="match status" value="1"/>
</dbReference>
<dbReference type="InterPro" id="IPR003439">
    <property type="entry name" value="ABC_transporter-like_ATP-bd"/>
</dbReference>
<dbReference type="PANTHER" id="PTHR42939">
    <property type="entry name" value="ABC TRANSPORTER ATP-BINDING PROTEIN ALBC-RELATED"/>
    <property type="match status" value="1"/>
</dbReference>